<sequence>MKNACLYTFFVFTTICCKNAIKPAIAAREVKRVRVDSFPVNNLDKLEVKEPNFYLKASKEKNGGICLKYHYHMKGRDTYKECRFQYFDYSNVVFPDTSMGIISGNAFRQSNYYLVRDSILILPLIGMSNFLSIYIINLESQRVLVNDLRTSLSLVWINEKNMDFLITDTPSYIDDTTYLYKVNKYKIEGTELTFVKEYSAHLSINRKDDLEVNYKMARRFFLN</sequence>
<accession>A0A1K1SBV0</accession>
<dbReference type="OrthoDB" id="655879at2"/>
<evidence type="ECO:0000313" key="4">
    <source>
        <dbReference type="Proteomes" id="UP001326715"/>
    </source>
</evidence>
<dbReference type="Proteomes" id="UP001326715">
    <property type="component" value="Chromosome"/>
</dbReference>
<gene>
    <name evidence="1" type="ORF">SAMN05661012_05140</name>
    <name evidence="2" type="ORF">SR876_04800</name>
</gene>
<reference evidence="2 4" key="2">
    <citation type="submission" date="2023-11" db="EMBL/GenBank/DDBJ databases">
        <title>MicrobeMod: A computational toolkit for identifying prokaryotic methylation and restriction-modification with nanopore sequencing.</title>
        <authorList>
            <person name="Crits-Christoph A."/>
            <person name="Kang S.C."/>
            <person name="Lee H."/>
            <person name="Ostrov N."/>
        </authorList>
    </citation>
    <scope>NUCLEOTIDE SEQUENCE [LARGE SCALE GENOMIC DNA]</scope>
    <source>
        <strain evidence="2 4">ATCC 23090</strain>
    </source>
</reference>
<dbReference type="AlphaFoldDB" id="A0A1K1SBV0"/>
<dbReference type="RefSeq" id="WP_072364165.1">
    <property type="nucleotide sequence ID" value="NZ_CP139972.1"/>
</dbReference>
<name>A0A1K1SBV0_9BACT</name>
<dbReference type="Proteomes" id="UP000183788">
    <property type="component" value="Unassembled WGS sequence"/>
</dbReference>
<organism evidence="1 3">
    <name type="scientific">Chitinophaga sancti</name>
    <dbReference type="NCBI Taxonomy" id="1004"/>
    <lineage>
        <taxon>Bacteria</taxon>
        <taxon>Pseudomonadati</taxon>
        <taxon>Bacteroidota</taxon>
        <taxon>Chitinophagia</taxon>
        <taxon>Chitinophagales</taxon>
        <taxon>Chitinophagaceae</taxon>
        <taxon>Chitinophaga</taxon>
    </lineage>
</organism>
<keyword evidence="4" id="KW-1185">Reference proteome</keyword>
<proteinExistence type="predicted"/>
<protein>
    <submittedName>
        <fullName evidence="1">Uncharacterized protein</fullName>
    </submittedName>
</protein>
<evidence type="ECO:0000313" key="3">
    <source>
        <dbReference type="Proteomes" id="UP000183788"/>
    </source>
</evidence>
<dbReference type="EMBL" id="FPIZ01000020">
    <property type="protein sequence ID" value="SFW81774.1"/>
    <property type="molecule type" value="Genomic_DNA"/>
</dbReference>
<evidence type="ECO:0000313" key="2">
    <source>
        <dbReference type="EMBL" id="WQG90805.1"/>
    </source>
</evidence>
<evidence type="ECO:0000313" key="1">
    <source>
        <dbReference type="EMBL" id="SFW81774.1"/>
    </source>
</evidence>
<dbReference type="STRING" id="1004.SAMN05661012_05140"/>
<dbReference type="EMBL" id="CP140154">
    <property type="protein sequence ID" value="WQG90805.1"/>
    <property type="molecule type" value="Genomic_DNA"/>
</dbReference>
<reference evidence="1 3" key="1">
    <citation type="submission" date="2016-11" db="EMBL/GenBank/DDBJ databases">
        <authorList>
            <person name="Jaros S."/>
            <person name="Januszkiewicz K."/>
            <person name="Wedrychowicz H."/>
        </authorList>
    </citation>
    <scope>NUCLEOTIDE SEQUENCE [LARGE SCALE GENOMIC DNA]</scope>
    <source>
        <strain evidence="1 3">DSM 784</strain>
    </source>
</reference>